<gene>
    <name evidence="2" type="ORF">DdX_18139</name>
</gene>
<organism evidence="2 3">
    <name type="scientific">Ditylenchus destructor</name>
    <dbReference type="NCBI Taxonomy" id="166010"/>
    <lineage>
        <taxon>Eukaryota</taxon>
        <taxon>Metazoa</taxon>
        <taxon>Ecdysozoa</taxon>
        <taxon>Nematoda</taxon>
        <taxon>Chromadorea</taxon>
        <taxon>Rhabditida</taxon>
        <taxon>Tylenchina</taxon>
        <taxon>Tylenchomorpha</taxon>
        <taxon>Sphaerularioidea</taxon>
        <taxon>Anguinidae</taxon>
        <taxon>Anguininae</taxon>
        <taxon>Ditylenchus</taxon>
    </lineage>
</organism>
<dbReference type="Proteomes" id="UP001201812">
    <property type="component" value="Unassembled WGS sequence"/>
</dbReference>
<evidence type="ECO:0000256" key="1">
    <source>
        <dbReference type="SAM" id="MobiDB-lite"/>
    </source>
</evidence>
<feature type="compositionally biased region" description="Basic and acidic residues" evidence="1">
    <location>
        <begin position="80"/>
        <end position="95"/>
    </location>
</feature>
<dbReference type="EMBL" id="JAKKPZ010000238">
    <property type="protein sequence ID" value="KAI1698043.1"/>
    <property type="molecule type" value="Genomic_DNA"/>
</dbReference>
<comment type="caution">
    <text evidence="2">The sequence shown here is derived from an EMBL/GenBank/DDBJ whole genome shotgun (WGS) entry which is preliminary data.</text>
</comment>
<sequence length="119" mass="13295">MLAGSGWKTVGRCPTPILTGDRKNDISKRNLWVALSVELVRRRYPSPADSKPAGPGPQEYRVSLFWGGGRRSDSQWLVQRKQEESVRVQSGERDTPPPMLQRAIGVTNGPPSCRPYNHL</sequence>
<feature type="region of interest" description="Disordered" evidence="1">
    <location>
        <begin position="76"/>
        <end position="119"/>
    </location>
</feature>
<accession>A0AAD4MQM2</accession>
<evidence type="ECO:0000313" key="3">
    <source>
        <dbReference type="Proteomes" id="UP001201812"/>
    </source>
</evidence>
<reference evidence="2" key="1">
    <citation type="submission" date="2022-01" db="EMBL/GenBank/DDBJ databases">
        <title>Genome Sequence Resource for Two Populations of Ditylenchus destructor, the Migratory Endoparasitic Phytonematode.</title>
        <authorList>
            <person name="Zhang H."/>
            <person name="Lin R."/>
            <person name="Xie B."/>
        </authorList>
    </citation>
    <scope>NUCLEOTIDE SEQUENCE</scope>
    <source>
        <strain evidence="2">BazhouSP</strain>
    </source>
</reference>
<keyword evidence="3" id="KW-1185">Reference proteome</keyword>
<name>A0AAD4MQM2_9BILA</name>
<proteinExistence type="predicted"/>
<evidence type="ECO:0000313" key="2">
    <source>
        <dbReference type="EMBL" id="KAI1698043.1"/>
    </source>
</evidence>
<protein>
    <submittedName>
        <fullName evidence="2">Uncharacterized protein</fullName>
    </submittedName>
</protein>
<dbReference type="AlphaFoldDB" id="A0AAD4MQM2"/>